<reference evidence="2 3" key="1">
    <citation type="submission" date="2016-10" db="EMBL/GenBank/DDBJ databases">
        <authorList>
            <person name="de Groot N.N."/>
        </authorList>
    </citation>
    <scope>NUCLEOTIDE SEQUENCE [LARGE SCALE GENOMIC DNA]</scope>
    <source>
        <strain evidence="2 3">DSM 17890</strain>
    </source>
</reference>
<dbReference type="InterPro" id="IPR001753">
    <property type="entry name" value="Enoyl-CoA_hydra/iso"/>
</dbReference>
<evidence type="ECO:0000313" key="2">
    <source>
        <dbReference type="EMBL" id="SDW69236.1"/>
    </source>
</evidence>
<evidence type="ECO:0000256" key="1">
    <source>
        <dbReference type="ARBA" id="ARBA00005254"/>
    </source>
</evidence>
<proteinExistence type="inferred from homology"/>
<organism evidence="2 3">
    <name type="scientific">Albimonas donghaensis</name>
    <dbReference type="NCBI Taxonomy" id="356660"/>
    <lineage>
        <taxon>Bacteria</taxon>
        <taxon>Pseudomonadati</taxon>
        <taxon>Pseudomonadota</taxon>
        <taxon>Alphaproteobacteria</taxon>
        <taxon>Rhodobacterales</taxon>
        <taxon>Paracoccaceae</taxon>
        <taxon>Albimonas</taxon>
    </lineage>
</organism>
<dbReference type="Gene3D" id="1.10.12.10">
    <property type="entry name" value="Lyase 2-enoyl-coa Hydratase, Chain A, domain 2"/>
    <property type="match status" value="1"/>
</dbReference>
<dbReference type="OrthoDB" id="9781757at2"/>
<keyword evidence="3" id="KW-1185">Reference proteome</keyword>
<evidence type="ECO:0000313" key="3">
    <source>
        <dbReference type="Proteomes" id="UP000199118"/>
    </source>
</evidence>
<name>A0A1H2VLP9_9RHOB</name>
<sequence length="258" mass="27519">MSNPKILVERDGDVMIVRLNDPSTLNSVTTDMGDAIREALEEASKSCRAVMLAGGERGFCSGANLSGGRDFDDPNLDVGASLEGHYNPLMMTVRNLPIPLVSAVRGPAAGVGASLALCADLIVAGDTSYFLEAFARIGLVPDGGATWLLTRAIGRPRAMEMMMLAEKIPAEKALEWGLINRVVPDAKVEEEAMALAQRLAKGPSSLGLIRRAGWIAAEAEFKEALATERAYQREAGLSPDFKEGVTAFREKRPAKFGG</sequence>
<dbReference type="STRING" id="356660.SAMN05444336_102110"/>
<dbReference type="GO" id="GO:0003824">
    <property type="term" value="F:catalytic activity"/>
    <property type="evidence" value="ECO:0007669"/>
    <property type="project" value="UniProtKB-ARBA"/>
</dbReference>
<dbReference type="PANTHER" id="PTHR43459:SF1">
    <property type="entry name" value="EG:BACN32G11.4 PROTEIN"/>
    <property type="match status" value="1"/>
</dbReference>
<dbReference type="PANTHER" id="PTHR43459">
    <property type="entry name" value="ENOYL-COA HYDRATASE"/>
    <property type="match status" value="1"/>
</dbReference>
<comment type="similarity">
    <text evidence="1">Belongs to the enoyl-CoA hydratase/isomerase family.</text>
</comment>
<dbReference type="InterPro" id="IPR029045">
    <property type="entry name" value="ClpP/crotonase-like_dom_sf"/>
</dbReference>
<accession>A0A1H2VLP9</accession>
<dbReference type="SUPFAM" id="SSF52096">
    <property type="entry name" value="ClpP/crotonase"/>
    <property type="match status" value="1"/>
</dbReference>
<dbReference type="Pfam" id="PF00378">
    <property type="entry name" value="ECH_1"/>
    <property type="match status" value="1"/>
</dbReference>
<protein>
    <submittedName>
        <fullName evidence="2">Enoyl-CoA hydratase</fullName>
    </submittedName>
</protein>
<dbReference type="Proteomes" id="UP000199118">
    <property type="component" value="Unassembled WGS sequence"/>
</dbReference>
<dbReference type="AlphaFoldDB" id="A0A1H2VLP9"/>
<dbReference type="Gene3D" id="3.90.226.10">
    <property type="entry name" value="2-enoyl-CoA Hydratase, Chain A, domain 1"/>
    <property type="match status" value="1"/>
</dbReference>
<dbReference type="InterPro" id="IPR014748">
    <property type="entry name" value="Enoyl-CoA_hydra_C"/>
</dbReference>
<gene>
    <name evidence="2" type="ORF">SAMN05444336_102110</name>
</gene>
<dbReference type="RefSeq" id="WP_092680392.1">
    <property type="nucleotide sequence ID" value="NZ_FNMZ01000002.1"/>
</dbReference>
<dbReference type="EMBL" id="FNMZ01000002">
    <property type="protein sequence ID" value="SDW69236.1"/>
    <property type="molecule type" value="Genomic_DNA"/>
</dbReference>
<dbReference type="CDD" id="cd06558">
    <property type="entry name" value="crotonase-like"/>
    <property type="match status" value="1"/>
</dbReference>